<keyword evidence="1" id="KW-0472">Membrane</keyword>
<comment type="caution">
    <text evidence="2">The sequence shown here is derived from an EMBL/GenBank/DDBJ whole genome shotgun (WGS) entry which is preliminary data.</text>
</comment>
<sequence length="107" mass="12150">MPAIYPNHGALSTIHELESQHPKSTHKACWQCHKSWAWYPITIFIITVAIVFVSINVSATHLNPQNFGIHPASPNGTVSARSPVERRSIRVCYWTYICFGGPSFREW</sequence>
<protein>
    <submittedName>
        <fullName evidence="2">Uncharacterized protein</fullName>
    </submittedName>
</protein>
<keyword evidence="1" id="KW-1133">Transmembrane helix</keyword>
<reference evidence="2" key="1">
    <citation type="journal article" date="2021" name="IMA Fungus">
        <title>Genomic characterization of three marine fungi, including Emericellopsis atlantica sp. nov. with signatures of a generalist lifestyle and marine biomass degradation.</title>
        <authorList>
            <person name="Hagestad O.C."/>
            <person name="Hou L."/>
            <person name="Andersen J.H."/>
            <person name="Hansen E.H."/>
            <person name="Altermark B."/>
            <person name="Li C."/>
            <person name="Kuhnert E."/>
            <person name="Cox R.J."/>
            <person name="Crous P.W."/>
            <person name="Spatafora J.W."/>
            <person name="Lail K."/>
            <person name="Amirebrahimi M."/>
            <person name="Lipzen A."/>
            <person name="Pangilinan J."/>
            <person name="Andreopoulos W."/>
            <person name="Hayes R.D."/>
            <person name="Ng V."/>
            <person name="Grigoriev I.V."/>
            <person name="Jackson S.A."/>
            <person name="Sutton T.D.S."/>
            <person name="Dobson A.D.W."/>
            <person name="Rama T."/>
        </authorList>
    </citation>
    <scope>NUCLEOTIDE SEQUENCE</scope>
    <source>
        <strain evidence="2">TRa3180A</strain>
    </source>
</reference>
<keyword evidence="3" id="KW-1185">Reference proteome</keyword>
<dbReference type="AlphaFoldDB" id="A0A9P8CJC7"/>
<name>A0A9P8CJC7_9HELO</name>
<gene>
    <name evidence="2" type="ORF">BJ878DRAFT_475810</name>
</gene>
<dbReference type="Proteomes" id="UP000887226">
    <property type="component" value="Unassembled WGS sequence"/>
</dbReference>
<keyword evidence="1" id="KW-0812">Transmembrane</keyword>
<dbReference type="EMBL" id="MU253738">
    <property type="protein sequence ID" value="KAG9249208.1"/>
    <property type="molecule type" value="Genomic_DNA"/>
</dbReference>
<proteinExistence type="predicted"/>
<evidence type="ECO:0000313" key="2">
    <source>
        <dbReference type="EMBL" id="KAG9249208.1"/>
    </source>
</evidence>
<feature type="transmembrane region" description="Helical" evidence="1">
    <location>
        <begin position="36"/>
        <end position="57"/>
    </location>
</feature>
<accession>A0A9P8CJC7</accession>
<organism evidence="2 3">
    <name type="scientific">Calycina marina</name>
    <dbReference type="NCBI Taxonomy" id="1763456"/>
    <lineage>
        <taxon>Eukaryota</taxon>
        <taxon>Fungi</taxon>
        <taxon>Dikarya</taxon>
        <taxon>Ascomycota</taxon>
        <taxon>Pezizomycotina</taxon>
        <taxon>Leotiomycetes</taxon>
        <taxon>Helotiales</taxon>
        <taxon>Pezizellaceae</taxon>
        <taxon>Calycina</taxon>
    </lineage>
</organism>
<evidence type="ECO:0000313" key="3">
    <source>
        <dbReference type="Proteomes" id="UP000887226"/>
    </source>
</evidence>
<evidence type="ECO:0000256" key="1">
    <source>
        <dbReference type="SAM" id="Phobius"/>
    </source>
</evidence>